<name>A0A9W7ZV60_9FUNG</name>
<dbReference type="Gene3D" id="3.40.50.150">
    <property type="entry name" value="Vaccinia Virus protein VP39"/>
    <property type="match status" value="1"/>
</dbReference>
<protein>
    <submittedName>
        <fullName evidence="5">Trans-aconitate methyltransferase 1</fullName>
        <ecNumber evidence="5">2.1.1.145</ecNumber>
    </submittedName>
</protein>
<evidence type="ECO:0000256" key="1">
    <source>
        <dbReference type="ARBA" id="ARBA00008361"/>
    </source>
</evidence>
<dbReference type="OrthoDB" id="10027013at2759"/>
<dbReference type="AlphaFoldDB" id="A0A9W7ZV60"/>
<dbReference type="Pfam" id="PF08241">
    <property type="entry name" value="Methyltransf_11"/>
    <property type="match status" value="1"/>
</dbReference>
<dbReference type="Proteomes" id="UP001150538">
    <property type="component" value="Unassembled WGS sequence"/>
</dbReference>
<dbReference type="EMBL" id="JANBPU010000076">
    <property type="protein sequence ID" value="KAJ1917271.1"/>
    <property type="molecule type" value="Genomic_DNA"/>
</dbReference>
<dbReference type="GO" id="GO:0032259">
    <property type="term" value="P:methylation"/>
    <property type="evidence" value="ECO:0007669"/>
    <property type="project" value="UniProtKB-KW"/>
</dbReference>
<evidence type="ECO:0000313" key="5">
    <source>
        <dbReference type="EMBL" id="KAJ1917271.1"/>
    </source>
</evidence>
<feature type="domain" description="Methyltransferase type 11" evidence="4">
    <location>
        <begin position="52"/>
        <end position="142"/>
    </location>
</feature>
<dbReference type="PANTHER" id="PTHR44942:SF4">
    <property type="entry name" value="METHYLTRANSFERASE TYPE 11 DOMAIN-CONTAINING PROTEIN"/>
    <property type="match status" value="1"/>
</dbReference>
<comment type="caution">
    <text evidence="5">The sequence shown here is derived from an EMBL/GenBank/DDBJ whole genome shotgun (WGS) entry which is preliminary data.</text>
</comment>
<sequence length="335" mass="37318">MSTYTKDHFDANNYEANRLTYSPEFVKELVEFHKKGQSTPQADSSGKIDVGVDVACGTGKFTTLMPPYFNQVIGTDLSQHMLDSAPKTADNIKYIACPAEALALEDNSADIVTVATGAHWFDSAKFVKEACRVLRPNGTLAIFSYLGLADFPKYPQVDAILREFAMGEEGLGPYSDNGLSNAHELYYEYMVALTSSQNRSCGPSEDNPNCCICWVDVERRAYPQAAMNIQNQRYGGSSTIKNDAHPAFELIDSKTTVTDSSFILDKKYITWNGIKKLFSSSSPYANYCKQNPDKPDILEKYIKMMMDAAGSTDINEVVEIKWWQVLILARCNKQA</sequence>
<organism evidence="5 6">
    <name type="scientific">Mycoemilia scoparia</name>
    <dbReference type="NCBI Taxonomy" id="417184"/>
    <lineage>
        <taxon>Eukaryota</taxon>
        <taxon>Fungi</taxon>
        <taxon>Fungi incertae sedis</taxon>
        <taxon>Zoopagomycota</taxon>
        <taxon>Kickxellomycotina</taxon>
        <taxon>Kickxellomycetes</taxon>
        <taxon>Kickxellales</taxon>
        <taxon>Kickxellaceae</taxon>
        <taxon>Mycoemilia</taxon>
    </lineage>
</organism>
<evidence type="ECO:0000259" key="4">
    <source>
        <dbReference type="Pfam" id="PF08241"/>
    </source>
</evidence>
<dbReference type="EC" id="2.1.1.145" evidence="5"/>
<keyword evidence="2 5" id="KW-0489">Methyltransferase</keyword>
<dbReference type="InterPro" id="IPR013216">
    <property type="entry name" value="Methyltransf_11"/>
</dbReference>
<evidence type="ECO:0000256" key="3">
    <source>
        <dbReference type="ARBA" id="ARBA00022679"/>
    </source>
</evidence>
<dbReference type="CDD" id="cd02440">
    <property type="entry name" value="AdoMet_MTases"/>
    <property type="match status" value="1"/>
</dbReference>
<comment type="similarity">
    <text evidence="1">Belongs to the methyltransferase superfamily.</text>
</comment>
<accession>A0A9W7ZV60</accession>
<gene>
    <name evidence="5" type="primary">TMT1</name>
    <name evidence="5" type="ORF">H4219_003301</name>
</gene>
<dbReference type="SUPFAM" id="SSF53335">
    <property type="entry name" value="S-adenosyl-L-methionine-dependent methyltransferases"/>
    <property type="match status" value="1"/>
</dbReference>
<keyword evidence="6" id="KW-1185">Reference proteome</keyword>
<dbReference type="GO" id="GO:0046547">
    <property type="term" value="F:trans-aconitate 3-methyltransferase activity"/>
    <property type="evidence" value="ECO:0007669"/>
    <property type="project" value="UniProtKB-EC"/>
</dbReference>
<reference evidence="5" key="1">
    <citation type="submission" date="2022-07" db="EMBL/GenBank/DDBJ databases">
        <title>Phylogenomic reconstructions and comparative analyses of Kickxellomycotina fungi.</title>
        <authorList>
            <person name="Reynolds N.K."/>
            <person name="Stajich J.E."/>
            <person name="Barry K."/>
            <person name="Grigoriev I.V."/>
            <person name="Crous P."/>
            <person name="Smith M.E."/>
        </authorList>
    </citation>
    <scope>NUCLEOTIDE SEQUENCE</scope>
    <source>
        <strain evidence="5">NBRC 100468</strain>
    </source>
</reference>
<dbReference type="PANTHER" id="PTHR44942">
    <property type="entry name" value="METHYLTRANSF_11 DOMAIN-CONTAINING PROTEIN"/>
    <property type="match status" value="1"/>
</dbReference>
<dbReference type="InterPro" id="IPR029063">
    <property type="entry name" value="SAM-dependent_MTases_sf"/>
</dbReference>
<keyword evidence="3 5" id="KW-0808">Transferase</keyword>
<evidence type="ECO:0000313" key="6">
    <source>
        <dbReference type="Proteomes" id="UP001150538"/>
    </source>
</evidence>
<proteinExistence type="inferred from homology"/>
<dbReference type="InterPro" id="IPR051052">
    <property type="entry name" value="Diverse_substrate_MTase"/>
</dbReference>
<evidence type="ECO:0000256" key="2">
    <source>
        <dbReference type="ARBA" id="ARBA00022603"/>
    </source>
</evidence>